<sequence length="414" mass="46658">MVVKNIKIQNGYKDSEIGLIPETWEIKSFEEIGQCLIGLTYKPENVKNYGLLVLRSSNIGGNNLKFEDNVYVDIEVDEKIKVKENDLLICVRNGSRNLIGKCALIDKRTEGSTFGAFMSVFRSPINEFIYYCFQSETIKKQIQSNLGATINQITNKNLNSFIVALPNDSNERSAITTALSDLDSLIFTLEKLIIKKRLIKQGTMQLLLTGKKRLQGFNDNWVEKKLGDIAEIISGGTPSTSVSNFWNGDIKWCTPTDITNTKGKYIYDTEKKITIEGLKSSSATLLPIGSLLLCSRATIGDIRIAASEISTNQGFKSLIPFHQISGEFIFYYIQMHKHLLIEKAIGSTFLEISKKDTFDLILKIPPTKEEQTEIANVLSVMDMEIEKIEQKLVKYKNIKLGMIQDLLTGKRRLV</sequence>
<evidence type="ECO:0000313" key="5">
    <source>
        <dbReference type="EMBL" id="UPM52447.1"/>
    </source>
</evidence>
<protein>
    <submittedName>
        <fullName evidence="5">Restriction endonuclease subunit S</fullName>
        <ecNumber evidence="5">3.1.21.-</ecNumber>
    </submittedName>
</protein>
<dbReference type="SUPFAM" id="SSF116734">
    <property type="entry name" value="DNA methylase specificity domain"/>
    <property type="match status" value="2"/>
</dbReference>
<keyword evidence="3" id="KW-0238">DNA-binding</keyword>
<evidence type="ECO:0000256" key="1">
    <source>
        <dbReference type="ARBA" id="ARBA00010923"/>
    </source>
</evidence>
<name>A0ABY4JG34_9BACI</name>
<dbReference type="Pfam" id="PF01420">
    <property type="entry name" value="Methylase_S"/>
    <property type="match status" value="2"/>
</dbReference>
<evidence type="ECO:0000259" key="4">
    <source>
        <dbReference type="Pfam" id="PF01420"/>
    </source>
</evidence>
<organism evidence="5 6">
    <name type="scientific">Gottfriedia acidiceleris</name>
    <dbReference type="NCBI Taxonomy" id="371036"/>
    <lineage>
        <taxon>Bacteria</taxon>
        <taxon>Bacillati</taxon>
        <taxon>Bacillota</taxon>
        <taxon>Bacilli</taxon>
        <taxon>Bacillales</taxon>
        <taxon>Bacillaceae</taxon>
        <taxon>Gottfriedia</taxon>
    </lineage>
</organism>
<evidence type="ECO:0000313" key="6">
    <source>
        <dbReference type="Proteomes" id="UP000830639"/>
    </source>
</evidence>
<dbReference type="GO" id="GO:0004519">
    <property type="term" value="F:endonuclease activity"/>
    <property type="evidence" value="ECO:0007669"/>
    <property type="project" value="UniProtKB-KW"/>
</dbReference>
<feature type="domain" description="Type I restriction modification DNA specificity" evidence="4">
    <location>
        <begin position="218"/>
        <end position="389"/>
    </location>
</feature>
<dbReference type="Gene3D" id="3.90.220.20">
    <property type="entry name" value="DNA methylase specificity domains"/>
    <property type="match status" value="2"/>
</dbReference>
<dbReference type="InterPro" id="IPR000055">
    <property type="entry name" value="Restrct_endonuc_typeI_TRD"/>
</dbReference>
<keyword evidence="6" id="KW-1185">Reference proteome</keyword>
<dbReference type="EC" id="3.1.21.-" evidence="5"/>
<keyword evidence="5" id="KW-0378">Hydrolase</keyword>
<evidence type="ECO:0000256" key="2">
    <source>
        <dbReference type="ARBA" id="ARBA00022747"/>
    </source>
</evidence>
<dbReference type="InterPro" id="IPR052021">
    <property type="entry name" value="Type-I_RS_S_subunit"/>
</dbReference>
<dbReference type="CDD" id="cd17265">
    <property type="entry name" value="RMtype1_S_Eco4255III-TRD2-CR2_like"/>
    <property type="match status" value="1"/>
</dbReference>
<dbReference type="PANTHER" id="PTHR30408">
    <property type="entry name" value="TYPE-1 RESTRICTION ENZYME ECOKI SPECIFICITY PROTEIN"/>
    <property type="match status" value="1"/>
</dbReference>
<keyword evidence="2" id="KW-0680">Restriction system</keyword>
<dbReference type="EMBL" id="CP096034">
    <property type="protein sequence ID" value="UPM52447.1"/>
    <property type="molecule type" value="Genomic_DNA"/>
</dbReference>
<dbReference type="GO" id="GO:0016787">
    <property type="term" value="F:hydrolase activity"/>
    <property type="evidence" value="ECO:0007669"/>
    <property type="project" value="UniProtKB-KW"/>
</dbReference>
<dbReference type="InterPro" id="IPR044946">
    <property type="entry name" value="Restrct_endonuc_typeI_TRD_sf"/>
</dbReference>
<dbReference type="CDD" id="cd17273">
    <property type="entry name" value="RMtype1_S_EcoJA69PI-TRD1-CR1_like"/>
    <property type="match status" value="1"/>
</dbReference>
<gene>
    <name evidence="5" type="ORF">MY490_11380</name>
</gene>
<comment type="similarity">
    <text evidence="1">Belongs to the type-I restriction system S methylase family.</text>
</comment>
<reference evidence="5 6" key="1">
    <citation type="submission" date="2022-04" db="EMBL/GenBank/DDBJ databases">
        <title>Mechanism of arsenic methylation and mitigation arsenic toxicity by Bacillus sp. LH14 from an Arsenic-Contaminated Paddy Soil.</title>
        <authorList>
            <person name="Wang D."/>
        </authorList>
    </citation>
    <scope>NUCLEOTIDE SEQUENCE [LARGE SCALE GENOMIC DNA]</scope>
    <source>
        <strain evidence="5 6">LH14</strain>
    </source>
</reference>
<dbReference type="PANTHER" id="PTHR30408:SF13">
    <property type="entry name" value="TYPE I RESTRICTION ENZYME HINDI SPECIFICITY SUBUNIT"/>
    <property type="match status" value="1"/>
</dbReference>
<proteinExistence type="inferred from homology"/>
<accession>A0ABY4JG34</accession>
<evidence type="ECO:0000256" key="3">
    <source>
        <dbReference type="ARBA" id="ARBA00023125"/>
    </source>
</evidence>
<dbReference type="Gene3D" id="1.10.287.1120">
    <property type="entry name" value="Bipartite methylase S protein"/>
    <property type="match status" value="1"/>
</dbReference>
<dbReference type="Proteomes" id="UP000830639">
    <property type="component" value="Chromosome"/>
</dbReference>
<feature type="domain" description="Type I restriction modification DNA specificity" evidence="4">
    <location>
        <begin position="21"/>
        <end position="194"/>
    </location>
</feature>
<dbReference type="RefSeq" id="WP_248265820.1">
    <property type="nucleotide sequence ID" value="NZ_CP096034.1"/>
</dbReference>
<keyword evidence="5" id="KW-0540">Nuclease</keyword>
<keyword evidence="5" id="KW-0255">Endonuclease</keyword>